<accession>A0A1E1KD91</accession>
<dbReference type="PROSITE" id="PS51186">
    <property type="entry name" value="GNAT"/>
    <property type="match status" value="1"/>
</dbReference>
<dbReference type="GO" id="GO:0016747">
    <property type="term" value="F:acyltransferase activity, transferring groups other than amino-acyl groups"/>
    <property type="evidence" value="ECO:0007669"/>
    <property type="project" value="InterPro"/>
</dbReference>
<dbReference type="Proteomes" id="UP000178912">
    <property type="component" value="Unassembled WGS sequence"/>
</dbReference>
<dbReference type="OrthoDB" id="4738875at2759"/>
<dbReference type="PANTHER" id="PTHR42791:SF2">
    <property type="entry name" value="N-ACETYLTRANSFERASE DOMAIN-CONTAINING PROTEIN"/>
    <property type="match status" value="1"/>
</dbReference>
<dbReference type="SUPFAM" id="SSF55729">
    <property type="entry name" value="Acyl-CoA N-acyltransferases (Nat)"/>
    <property type="match status" value="1"/>
</dbReference>
<evidence type="ECO:0000313" key="3">
    <source>
        <dbReference type="Proteomes" id="UP000178912"/>
    </source>
</evidence>
<protein>
    <recommendedName>
        <fullName evidence="1">N-acetyltransferase domain-containing protein</fullName>
    </recommendedName>
</protein>
<proteinExistence type="predicted"/>
<dbReference type="InterPro" id="IPR052523">
    <property type="entry name" value="Trichothecene_AcTrans"/>
</dbReference>
<dbReference type="EMBL" id="FJUX01000025">
    <property type="protein sequence ID" value="CZS96023.1"/>
    <property type="molecule type" value="Genomic_DNA"/>
</dbReference>
<dbReference type="InterPro" id="IPR016181">
    <property type="entry name" value="Acyl_CoA_acyltransferase"/>
</dbReference>
<gene>
    <name evidence="2" type="ORF">RAG0_05500</name>
</gene>
<dbReference type="InterPro" id="IPR000182">
    <property type="entry name" value="GNAT_dom"/>
</dbReference>
<dbReference type="Gene3D" id="3.40.630.30">
    <property type="match status" value="1"/>
</dbReference>
<sequence>MTIAIGFAISEASKEEMYEVFQVLAAAYAKDEVWVHIFKDCNAEEIHPWLMANMNPRWTMPDMKTFKVTELSTGKIVAWTALQFPWKYVPEMNAELKRHASSHDLPPALEGMNMEALGEFFACISDSENHGWDPEEDYHRKGTMVHPDYQNKGFGTELTKHCNAISDKSGGRTWVPARPTSVKMFRRNGFKDIGFVDAHLERWGGPRDKSITWTLCRNASSS</sequence>
<evidence type="ECO:0000313" key="2">
    <source>
        <dbReference type="EMBL" id="CZS96023.1"/>
    </source>
</evidence>
<evidence type="ECO:0000259" key="1">
    <source>
        <dbReference type="PROSITE" id="PS51186"/>
    </source>
</evidence>
<dbReference type="AlphaFoldDB" id="A0A1E1KD91"/>
<keyword evidence="3" id="KW-1185">Reference proteome</keyword>
<reference evidence="3" key="1">
    <citation type="submission" date="2016-03" db="EMBL/GenBank/DDBJ databases">
        <authorList>
            <person name="Guldener U."/>
        </authorList>
    </citation>
    <scope>NUCLEOTIDE SEQUENCE [LARGE SCALE GENOMIC DNA]</scope>
    <source>
        <strain evidence="3">04CH-RAC-A.6.1</strain>
    </source>
</reference>
<dbReference type="Pfam" id="PF13508">
    <property type="entry name" value="Acetyltransf_7"/>
    <property type="match status" value="1"/>
</dbReference>
<organism evidence="2 3">
    <name type="scientific">Rhynchosporium agropyri</name>
    <dbReference type="NCBI Taxonomy" id="914238"/>
    <lineage>
        <taxon>Eukaryota</taxon>
        <taxon>Fungi</taxon>
        <taxon>Dikarya</taxon>
        <taxon>Ascomycota</taxon>
        <taxon>Pezizomycotina</taxon>
        <taxon>Leotiomycetes</taxon>
        <taxon>Helotiales</taxon>
        <taxon>Ploettnerulaceae</taxon>
        <taxon>Rhynchosporium</taxon>
    </lineage>
</organism>
<dbReference type="PANTHER" id="PTHR42791">
    <property type="entry name" value="GNAT FAMILY ACETYLTRANSFERASE"/>
    <property type="match status" value="1"/>
</dbReference>
<feature type="domain" description="N-acetyltransferase" evidence="1">
    <location>
        <begin position="63"/>
        <end position="212"/>
    </location>
</feature>
<name>A0A1E1KD91_9HELO</name>